<dbReference type="Proteomes" id="UP000051645">
    <property type="component" value="Unassembled WGS sequence"/>
</dbReference>
<keyword evidence="3" id="KW-1185">Reference proteome</keyword>
<dbReference type="Pfam" id="PF08876">
    <property type="entry name" value="DUF1836"/>
    <property type="match status" value="1"/>
</dbReference>
<dbReference type="Gene3D" id="1.10.1660.10">
    <property type="match status" value="1"/>
</dbReference>
<evidence type="ECO:0000313" key="1">
    <source>
        <dbReference type="EMBL" id="KRN28233.1"/>
    </source>
</evidence>
<dbReference type="PATRIC" id="fig|81857.3.peg.1697"/>
<dbReference type="InterPro" id="IPR014975">
    <property type="entry name" value="DUF1836"/>
</dbReference>
<gene>
    <name evidence="1" type="ORF">IV38_GL001687</name>
    <name evidence="2" type="ORF">IV40_GL001528</name>
</gene>
<dbReference type="STRING" id="81857.IV38_GL001687"/>
<evidence type="ECO:0000313" key="4">
    <source>
        <dbReference type="Proteomes" id="UP000051751"/>
    </source>
</evidence>
<dbReference type="PANTHER" id="PTHR40056:SF1">
    <property type="entry name" value="DUF1836 DOMAIN-CONTAINING PROTEIN"/>
    <property type="match status" value="1"/>
</dbReference>
<reference evidence="3 4" key="1">
    <citation type="journal article" date="2015" name="Genome Announc.">
        <title>Expanding the biotechnology potential of lactobacilli through comparative genomics of 213 strains and associated genera.</title>
        <authorList>
            <person name="Sun Z."/>
            <person name="Harris H.M."/>
            <person name="McCann A."/>
            <person name="Guo C."/>
            <person name="Argimon S."/>
            <person name="Zhang W."/>
            <person name="Yang X."/>
            <person name="Jeffery I.B."/>
            <person name="Cooney J.C."/>
            <person name="Kagawa T.F."/>
            <person name="Liu W."/>
            <person name="Song Y."/>
            <person name="Salvetti E."/>
            <person name="Wrobel A."/>
            <person name="Rasinkangas P."/>
            <person name="Parkhill J."/>
            <person name="Rea M.C."/>
            <person name="O'Sullivan O."/>
            <person name="Ritari J."/>
            <person name="Douillard F.P."/>
            <person name="Paul Ross R."/>
            <person name="Yang R."/>
            <person name="Briner A.E."/>
            <person name="Felis G.E."/>
            <person name="de Vos W.M."/>
            <person name="Barrangou R."/>
            <person name="Klaenhammer T.R."/>
            <person name="Caufield P.W."/>
            <person name="Cui Y."/>
            <person name="Zhang H."/>
            <person name="O'Toole P.W."/>
        </authorList>
    </citation>
    <scope>NUCLEOTIDE SEQUENCE [LARGE SCALE GENOMIC DNA]</scope>
    <source>
        <strain evidence="1 4">ATCC BAA-66</strain>
        <strain evidence="2 3">DSM 13344</strain>
    </source>
</reference>
<dbReference type="EMBL" id="JQAZ01000005">
    <property type="protein sequence ID" value="KRN30891.1"/>
    <property type="molecule type" value="Genomic_DNA"/>
</dbReference>
<name>A0A0R2FHV9_9LACO</name>
<protein>
    <recommendedName>
        <fullName evidence="5">BS ykrK family protein</fullName>
    </recommendedName>
</protein>
<dbReference type="EMBL" id="JQAT01000004">
    <property type="protein sequence ID" value="KRN28233.1"/>
    <property type="molecule type" value="Genomic_DNA"/>
</dbReference>
<comment type="caution">
    <text evidence="1">The sequence shown here is derived from an EMBL/GenBank/DDBJ whole genome shotgun (WGS) entry which is preliminary data.</text>
</comment>
<evidence type="ECO:0000313" key="3">
    <source>
        <dbReference type="Proteomes" id="UP000051645"/>
    </source>
</evidence>
<organism evidence="1 4">
    <name type="scientific">Lactobacillus selangorensis</name>
    <dbReference type="NCBI Taxonomy" id="81857"/>
    <lineage>
        <taxon>Bacteria</taxon>
        <taxon>Bacillati</taxon>
        <taxon>Bacillota</taxon>
        <taxon>Bacilli</taxon>
        <taxon>Lactobacillales</taxon>
        <taxon>Lactobacillaceae</taxon>
        <taxon>Lactobacillus</taxon>
    </lineage>
</organism>
<evidence type="ECO:0008006" key="5">
    <source>
        <dbReference type="Google" id="ProtNLM"/>
    </source>
</evidence>
<dbReference type="PANTHER" id="PTHR40056">
    <property type="entry name" value="HYPOTHETICAL CYTOSOLIC PROTEIN"/>
    <property type="match status" value="1"/>
</dbReference>
<evidence type="ECO:0000313" key="2">
    <source>
        <dbReference type="EMBL" id="KRN30891.1"/>
    </source>
</evidence>
<proteinExistence type="predicted"/>
<sequence>MKRGTTMTSFQTWRRTFQQQRMPAWDELPDLELYMDQVISKVNQYLDPILQTQITKTMINSYVKKELVERPVKKRYTRNQLAELLMISFYKTVFSLDEIQKMLTRMTAHQPLEAAYSHWIELVNAELSALDKPTELPSETPSLQMSQQIAIRTVLYKLVSTALIQVDPQSN</sequence>
<accession>A0A0R2FHV9</accession>
<dbReference type="AlphaFoldDB" id="A0A0R2FHV9"/>
<dbReference type="Proteomes" id="UP000051751">
    <property type="component" value="Unassembled WGS sequence"/>
</dbReference>